<organism evidence="1 2">
    <name type="scientific">Gigaspora margarita</name>
    <dbReference type="NCBI Taxonomy" id="4874"/>
    <lineage>
        <taxon>Eukaryota</taxon>
        <taxon>Fungi</taxon>
        <taxon>Fungi incertae sedis</taxon>
        <taxon>Mucoromycota</taxon>
        <taxon>Glomeromycotina</taxon>
        <taxon>Glomeromycetes</taxon>
        <taxon>Diversisporales</taxon>
        <taxon>Gigasporaceae</taxon>
        <taxon>Gigaspora</taxon>
    </lineage>
</organism>
<dbReference type="CDD" id="cd14825">
    <property type="entry name" value="TRAPPC2_sedlin"/>
    <property type="match status" value="1"/>
</dbReference>
<evidence type="ECO:0000313" key="2">
    <source>
        <dbReference type="Proteomes" id="UP000439903"/>
    </source>
</evidence>
<sequence length="143" mass="16807">MIYYFAIVGTKDNPIYELDLNITGAKSAGIDPNSRKDEHRHLNQFIVHSALDLVEELQWHSNAMYLKSVDKFNEWHVSSFVSAGNIKFMLLHETKNEEGIRNFFNECYELYIKMLMNPFYELNTPITSISFDAKIRFISKKYL</sequence>
<dbReference type="Pfam" id="PF04628">
    <property type="entry name" value="Sedlin_N"/>
    <property type="match status" value="1"/>
</dbReference>
<comment type="caution">
    <text evidence="1">The sequence shown here is derived from an EMBL/GenBank/DDBJ whole genome shotgun (WGS) entry which is preliminary data.</text>
</comment>
<dbReference type="GO" id="GO:0006888">
    <property type="term" value="P:endoplasmic reticulum to Golgi vesicle-mediated transport"/>
    <property type="evidence" value="ECO:0007669"/>
    <property type="project" value="InterPro"/>
</dbReference>
<dbReference type="Proteomes" id="UP000439903">
    <property type="component" value="Unassembled WGS sequence"/>
</dbReference>
<evidence type="ECO:0000313" key="1">
    <source>
        <dbReference type="EMBL" id="KAF0359585.1"/>
    </source>
</evidence>
<name>A0A8H3WVG7_GIGMA</name>
<dbReference type="Gene3D" id="3.30.450.70">
    <property type="match status" value="1"/>
</dbReference>
<dbReference type="PANTHER" id="PTHR12403">
    <property type="entry name" value="TRAFFICKING PROTEIN PARTICLE COMPLEX SUBUNIT 2"/>
    <property type="match status" value="1"/>
</dbReference>
<dbReference type="AlphaFoldDB" id="A0A8H3WVG7"/>
<dbReference type="OrthoDB" id="10252102at2759"/>
<protein>
    <submittedName>
        <fullName evidence="1">Trafficking protein particle complex subunit 2</fullName>
    </submittedName>
</protein>
<accession>A0A8H3WVG7</accession>
<keyword evidence="2" id="KW-1185">Reference proteome</keyword>
<dbReference type="InterPro" id="IPR011012">
    <property type="entry name" value="Longin-like_dom_sf"/>
</dbReference>
<dbReference type="EMBL" id="WTPW01002936">
    <property type="protein sequence ID" value="KAF0359585.1"/>
    <property type="molecule type" value="Genomic_DNA"/>
</dbReference>
<dbReference type="InterPro" id="IPR006722">
    <property type="entry name" value="Sedlin"/>
</dbReference>
<dbReference type="SUPFAM" id="SSF64356">
    <property type="entry name" value="SNARE-like"/>
    <property type="match status" value="1"/>
</dbReference>
<dbReference type="GO" id="GO:0005737">
    <property type="term" value="C:cytoplasm"/>
    <property type="evidence" value="ECO:0007669"/>
    <property type="project" value="GOC"/>
</dbReference>
<gene>
    <name evidence="1" type="ORF">F8M41_014341</name>
</gene>
<proteinExistence type="predicted"/>
<reference evidence="1 2" key="1">
    <citation type="journal article" date="2019" name="Environ. Microbiol.">
        <title>At the nexus of three kingdoms: the genome of the mycorrhizal fungus Gigaspora margarita provides insights into plant, endobacterial and fungal interactions.</title>
        <authorList>
            <person name="Venice F."/>
            <person name="Ghignone S."/>
            <person name="Salvioli di Fossalunga A."/>
            <person name="Amselem J."/>
            <person name="Novero M."/>
            <person name="Xianan X."/>
            <person name="Sedzielewska Toro K."/>
            <person name="Morin E."/>
            <person name="Lipzen A."/>
            <person name="Grigoriev I.V."/>
            <person name="Henrissat B."/>
            <person name="Martin F.M."/>
            <person name="Bonfante P."/>
        </authorList>
    </citation>
    <scope>NUCLEOTIDE SEQUENCE [LARGE SCALE GENOMIC DNA]</scope>
    <source>
        <strain evidence="1 2">BEG34</strain>
    </source>
</reference>